<reference evidence="2 3" key="1">
    <citation type="submission" date="2017-11" db="EMBL/GenBank/DDBJ databases">
        <title>Draft genome sequence of Mitsuaria sp. HWN-4.</title>
        <authorList>
            <person name="Gundlapally S.R."/>
        </authorList>
    </citation>
    <scope>NUCLEOTIDE SEQUENCE [LARGE SCALE GENOMIC DNA]</scope>
    <source>
        <strain evidence="2 3">HWN-4</strain>
    </source>
</reference>
<gene>
    <name evidence="2" type="ORF">CS062_06475</name>
</gene>
<proteinExistence type="predicted"/>
<feature type="compositionally biased region" description="Low complexity" evidence="1">
    <location>
        <begin position="19"/>
        <end position="42"/>
    </location>
</feature>
<organism evidence="2 3">
    <name type="scientific">Roseateles chitinivorans</name>
    <dbReference type="NCBI Taxonomy" id="2917965"/>
    <lineage>
        <taxon>Bacteria</taxon>
        <taxon>Pseudomonadati</taxon>
        <taxon>Pseudomonadota</taxon>
        <taxon>Betaproteobacteria</taxon>
        <taxon>Burkholderiales</taxon>
        <taxon>Sphaerotilaceae</taxon>
        <taxon>Roseateles</taxon>
    </lineage>
</organism>
<keyword evidence="3" id="KW-1185">Reference proteome</keyword>
<protein>
    <submittedName>
        <fullName evidence="2">Uncharacterized protein</fullName>
    </submittedName>
</protein>
<evidence type="ECO:0000256" key="1">
    <source>
        <dbReference type="SAM" id="MobiDB-lite"/>
    </source>
</evidence>
<feature type="region of interest" description="Disordered" evidence="1">
    <location>
        <begin position="15"/>
        <end position="43"/>
    </location>
</feature>
<evidence type="ECO:0000313" key="2">
    <source>
        <dbReference type="EMBL" id="PIM54106.1"/>
    </source>
</evidence>
<comment type="caution">
    <text evidence="2">The sequence shown here is derived from an EMBL/GenBank/DDBJ whole genome shotgun (WGS) entry which is preliminary data.</text>
</comment>
<evidence type="ECO:0000313" key="3">
    <source>
        <dbReference type="Proteomes" id="UP000231501"/>
    </source>
</evidence>
<sequence>MSSVPFLSGLANLATSSDGPSAEAGRAPSSGASPGASRGGPSLTLGPVLGVTATISAKGLQALADHTVDAVETATDVVTDTVGDVADTVGQVLGNVVGYGVMAALGGGAVLDELV</sequence>
<accession>A0A2G9CCD8</accession>
<dbReference type="AlphaFoldDB" id="A0A2G9CCD8"/>
<dbReference type="Proteomes" id="UP000231501">
    <property type="component" value="Unassembled WGS sequence"/>
</dbReference>
<dbReference type="EMBL" id="PEOG01000013">
    <property type="protein sequence ID" value="PIM54106.1"/>
    <property type="molecule type" value="Genomic_DNA"/>
</dbReference>
<dbReference type="RefSeq" id="WP_099860623.1">
    <property type="nucleotide sequence ID" value="NZ_PEOG01000013.1"/>
</dbReference>
<name>A0A2G9CCD8_9BURK</name>